<dbReference type="GO" id="GO:0005524">
    <property type="term" value="F:ATP binding"/>
    <property type="evidence" value="ECO:0007669"/>
    <property type="project" value="UniProtKB-UniRule"/>
</dbReference>
<keyword evidence="8" id="KW-0963">Cytoplasm</keyword>
<dbReference type="Gene3D" id="3.40.50.300">
    <property type="entry name" value="P-loop containing nucleotide triphosphate hydrolases"/>
    <property type="match status" value="1"/>
</dbReference>
<evidence type="ECO:0000256" key="4">
    <source>
        <dbReference type="ARBA" id="ARBA00022777"/>
    </source>
</evidence>
<evidence type="ECO:0000256" key="6">
    <source>
        <dbReference type="ARBA" id="ARBA00047615"/>
    </source>
</evidence>
<dbReference type="SUPFAM" id="SSF52540">
    <property type="entry name" value="P-loop containing nucleoside triphosphate hydrolases"/>
    <property type="match status" value="1"/>
</dbReference>
<dbReference type="GO" id="GO:0006220">
    <property type="term" value="P:pyrimidine nucleotide metabolic process"/>
    <property type="evidence" value="ECO:0007669"/>
    <property type="project" value="UniProtKB-UniRule"/>
</dbReference>
<evidence type="ECO:0000313" key="10">
    <source>
        <dbReference type="EMBL" id="TWE12862.1"/>
    </source>
</evidence>
<comment type="caution">
    <text evidence="10">The sequence shown here is derived from an EMBL/GenBank/DDBJ whole genome shotgun (WGS) entry which is preliminary data.</text>
</comment>
<feature type="domain" description="Cytidylate kinase" evidence="9">
    <location>
        <begin position="7"/>
        <end position="219"/>
    </location>
</feature>
<evidence type="ECO:0000256" key="2">
    <source>
        <dbReference type="ARBA" id="ARBA00022679"/>
    </source>
</evidence>
<evidence type="ECO:0000256" key="3">
    <source>
        <dbReference type="ARBA" id="ARBA00022741"/>
    </source>
</evidence>
<proteinExistence type="inferred from homology"/>
<evidence type="ECO:0000313" key="11">
    <source>
        <dbReference type="Proteomes" id="UP000318297"/>
    </source>
</evidence>
<protein>
    <recommendedName>
        <fullName evidence="8">Cytidylate kinase</fullName>
        <shortName evidence="8">CK</shortName>
        <ecNumber evidence="8">2.7.4.25</ecNumber>
    </recommendedName>
    <alternativeName>
        <fullName evidence="8">Cytidine monophosphate kinase</fullName>
        <shortName evidence="8">CMP kinase</shortName>
    </alternativeName>
</protein>
<dbReference type="CDD" id="cd02020">
    <property type="entry name" value="CMPK"/>
    <property type="match status" value="1"/>
</dbReference>
<evidence type="ECO:0000256" key="7">
    <source>
        <dbReference type="ARBA" id="ARBA00048478"/>
    </source>
</evidence>
<dbReference type="AlphaFoldDB" id="A0A561EB87"/>
<keyword evidence="3 8" id="KW-0547">Nucleotide-binding</keyword>
<evidence type="ECO:0000256" key="5">
    <source>
        <dbReference type="ARBA" id="ARBA00022840"/>
    </source>
</evidence>
<reference evidence="10 11" key="1">
    <citation type="submission" date="2019-06" db="EMBL/GenBank/DDBJ databases">
        <title>Sequencing the genomes of 1000 actinobacteria strains.</title>
        <authorList>
            <person name="Klenk H.-P."/>
        </authorList>
    </citation>
    <scope>NUCLEOTIDE SEQUENCE [LARGE SCALE GENOMIC DNA]</scope>
    <source>
        <strain evidence="10 11">DSM 19560</strain>
    </source>
</reference>
<comment type="similarity">
    <text evidence="1 8">Belongs to the cytidylate kinase family. Type 1 subfamily.</text>
</comment>
<gene>
    <name evidence="8" type="primary">cmk</name>
    <name evidence="10" type="ORF">BKA23_1684</name>
</gene>
<dbReference type="OrthoDB" id="9807434at2"/>
<comment type="subcellular location">
    <subcellularLocation>
        <location evidence="8">Cytoplasm</location>
    </subcellularLocation>
</comment>
<dbReference type="EMBL" id="VIVQ01000001">
    <property type="protein sequence ID" value="TWE12862.1"/>
    <property type="molecule type" value="Genomic_DNA"/>
</dbReference>
<dbReference type="EC" id="2.7.4.25" evidence="8"/>
<organism evidence="10 11">
    <name type="scientific">Rudaeicoccus suwonensis</name>
    <dbReference type="NCBI Taxonomy" id="657409"/>
    <lineage>
        <taxon>Bacteria</taxon>
        <taxon>Bacillati</taxon>
        <taxon>Actinomycetota</taxon>
        <taxon>Actinomycetes</taxon>
        <taxon>Micrococcales</taxon>
        <taxon>Dermacoccaceae</taxon>
        <taxon>Rudaeicoccus</taxon>
    </lineage>
</organism>
<dbReference type="Proteomes" id="UP000318297">
    <property type="component" value="Unassembled WGS sequence"/>
</dbReference>
<evidence type="ECO:0000259" key="9">
    <source>
        <dbReference type="Pfam" id="PF02224"/>
    </source>
</evidence>
<keyword evidence="2 8" id="KW-0808">Transferase</keyword>
<dbReference type="RefSeq" id="WP_145227174.1">
    <property type="nucleotide sequence ID" value="NZ_VIVQ01000001.1"/>
</dbReference>
<keyword evidence="4 8" id="KW-0418">Kinase</keyword>
<dbReference type="NCBIfam" id="TIGR00017">
    <property type="entry name" value="cmk"/>
    <property type="match status" value="1"/>
</dbReference>
<dbReference type="HAMAP" id="MF_00238">
    <property type="entry name" value="Cytidyl_kinase_type1"/>
    <property type="match status" value="1"/>
</dbReference>
<dbReference type="Pfam" id="PF02224">
    <property type="entry name" value="Cytidylate_kin"/>
    <property type="match status" value="1"/>
</dbReference>
<accession>A0A561EB87</accession>
<dbReference type="InterPro" id="IPR003136">
    <property type="entry name" value="Cytidylate_kin"/>
</dbReference>
<comment type="catalytic activity">
    <reaction evidence="6 8">
        <text>dCMP + ATP = dCDP + ADP</text>
        <dbReference type="Rhea" id="RHEA:25094"/>
        <dbReference type="ChEBI" id="CHEBI:30616"/>
        <dbReference type="ChEBI" id="CHEBI:57566"/>
        <dbReference type="ChEBI" id="CHEBI:58593"/>
        <dbReference type="ChEBI" id="CHEBI:456216"/>
        <dbReference type="EC" id="2.7.4.25"/>
    </reaction>
</comment>
<keyword evidence="11" id="KW-1185">Reference proteome</keyword>
<sequence length="233" mass="24901">MSKPLVIAVDGPSGTGKSSVSKAVARALSVSFLDTGAMYRALAWSCLNDGIDPSDTARVAEHCRTLDLAMGTDPRSPTVSVSGRRIDREIRSEEVTAVVSAVATNLDVRADMLRRQRELIAEGVALKGGTVAEGRDITTVVAPDAPVRILMTASEEARMARRSKQLKVAVEQTRSQIIDRDRADSTVSQFTTAADGVVTVDTSHLNFEQSVQAVLRVVKEAVGDDINLPAEAR</sequence>
<dbReference type="GO" id="GO:0036431">
    <property type="term" value="F:dCMP kinase activity"/>
    <property type="evidence" value="ECO:0007669"/>
    <property type="project" value="InterPro"/>
</dbReference>
<name>A0A561EB87_9MICO</name>
<evidence type="ECO:0000256" key="8">
    <source>
        <dbReference type="HAMAP-Rule" id="MF_00238"/>
    </source>
</evidence>
<dbReference type="InterPro" id="IPR027417">
    <property type="entry name" value="P-loop_NTPase"/>
</dbReference>
<evidence type="ECO:0000256" key="1">
    <source>
        <dbReference type="ARBA" id="ARBA00009427"/>
    </source>
</evidence>
<dbReference type="GO" id="GO:0036430">
    <property type="term" value="F:CMP kinase activity"/>
    <property type="evidence" value="ECO:0007669"/>
    <property type="project" value="RHEA"/>
</dbReference>
<feature type="binding site" evidence="8">
    <location>
        <begin position="11"/>
        <end position="19"/>
    </location>
    <ligand>
        <name>ATP</name>
        <dbReference type="ChEBI" id="CHEBI:30616"/>
    </ligand>
</feature>
<dbReference type="GO" id="GO:0005737">
    <property type="term" value="C:cytoplasm"/>
    <property type="evidence" value="ECO:0007669"/>
    <property type="project" value="UniProtKB-SubCell"/>
</dbReference>
<keyword evidence="5 8" id="KW-0067">ATP-binding</keyword>
<comment type="catalytic activity">
    <reaction evidence="7 8">
        <text>CMP + ATP = CDP + ADP</text>
        <dbReference type="Rhea" id="RHEA:11600"/>
        <dbReference type="ChEBI" id="CHEBI:30616"/>
        <dbReference type="ChEBI" id="CHEBI:58069"/>
        <dbReference type="ChEBI" id="CHEBI:60377"/>
        <dbReference type="ChEBI" id="CHEBI:456216"/>
        <dbReference type="EC" id="2.7.4.25"/>
    </reaction>
</comment>
<dbReference type="InterPro" id="IPR011994">
    <property type="entry name" value="Cytidylate_kinase_dom"/>
</dbReference>